<dbReference type="HOGENOM" id="CLU_2179183_0_0_9"/>
<reference evidence="2 3" key="1">
    <citation type="journal article" date="2012" name="PLoS ONE">
        <title>The purine-utilizing bacterium Clostridium acidurici 9a: a genome-guided metabolic reconsideration.</title>
        <authorList>
            <person name="Hartwich K."/>
            <person name="Poehlein A."/>
            <person name="Daniel R."/>
        </authorList>
    </citation>
    <scope>NUCLEOTIDE SEQUENCE [LARGE SCALE GENOMIC DNA]</scope>
    <source>
        <strain evidence="3">ATCC 7906 / DSM 604 / BCRC 14475 / CIP 104303 / KCTC 5404 / NCIMB 10678 / 9a</strain>
    </source>
</reference>
<keyword evidence="3" id="KW-1185">Reference proteome</keyword>
<proteinExistence type="predicted"/>
<evidence type="ECO:0000313" key="3">
    <source>
        <dbReference type="Proteomes" id="UP000006094"/>
    </source>
</evidence>
<evidence type="ECO:0000313" key="2">
    <source>
        <dbReference type="EMBL" id="AFS79523.1"/>
    </source>
</evidence>
<sequence>MSREDKIIEILEKLTNKVEIIAGKIDLLAMKIENIELREELPFMSMEEDRMGMDEAIFINIGTTDILPNSTDKIDRIEEEIKELRNDLSNIQQITAMNLGDIGKLKATK</sequence>
<protein>
    <submittedName>
        <fullName evidence="2">Uncharacterized protein</fullName>
    </submittedName>
</protein>
<dbReference type="AlphaFoldDB" id="K0B0F7"/>
<dbReference type="RefSeq" id="WP_014968657.1">
    <property type="nucleotide sequence ID" value="NC_018664.1"/>
</dbReference>
<dbReference type="KEGG" id="cad:Curi_c25280"/>
<organism evidence="2 3">
    <name type="scientific">Gottschalkia acidurici (strain ATCC 7906 / DSM 604 / BCRC 14475 / CIP 104303 / KCTC 5404 / NCIMB 10678 / 9a)</name>
    <name type="common">Clostridium acidurici</name>
    <dbReference type="NCBI Taxonomy" id="1128398"/>
    <lineage>
        <taxon>Bacteria</taxon>
        <taxon>Bacillati</taxon>
        <taxon>Bacillota</taxon>
        <taxon>Tissierellia</taxon>
        <taxon>Tissierellales</taxon>
        <taxon>Gottschalkiaceae</taxon>
        <taxon>Gottschalkia</taxon>
    </lineage>
</organism>
<keyword evidence="1" id="KW-0175">Coiled coil</keyword>
<dbReference type="STRING" id="1128398.Curi_c25280"/>
<name>K0B0F7_GOTA9</name>
<accession>K0B0F7</accession>
<dbReference type="EMBL" id="CP003326">
    <property type="protein sequence ID" value="AFS79523.1"/>
    <property type="molecule type" value="Genomic_DNA"/>
</dbReference>
<gene>
    <name evidence="2" type="ordered locus">Curi_c25280</name>
</gene>
<evidence type="ECO:0000256" key="1">
    <source>
        <dbReference type="SAM" id="Coils"/>
    </source>
</evidence>
<dbReference type="Proteomes" id="UP000006094">
    <property type="component" value="Chromosome"/>
</dbReference>
<feature type="coiled-coil region" evidence="1">
    <location>
        <begin position="67"/>
        <end position="94"/>
    </location>
</feature>